<gene>
    <name evidence="12" type="primary">rbsK</name>
    <name evidence="15" type="ORF">SAMN05216219_0735</name>
</gene>
<dbReference type="Gene3D" id="3.40.1190.20">
    <property type="match status" value="1"/>
</dbReference>
<feature type="binding site" evidence="12">
    <location>
        <begin position="199"/>
        <end position="204"/>
    </location>
    <ligand>
        <name>ATP</name>
        <dbReference type="ChEBI" id="CHEBI:30616"/>
    </ligand>
</feature>
<evidence type="ECO:0000256" key="4">
    <source>
        <dbReference type="ARBA" id="ARBA00022679"/>
    </source>
</evidence>
<accession>A0A1I4Z4P6</accession>
<feature type="active site" description="Proton acceptor" evidence="12">
    <location>
        <position position="232"/>
    </location>
</feature>
<reference evidence="16" key="1">
    <citation type="submission" date="2016-10" db="EMBL/GenBank/DDBJ databases">
        <authorList>
            <person name="Varghese N."/>
            <person name="Submissions S."/>
        </authorList>
    </citation>
    <scope>NUCLEOTIDE SEQUENCE [LARGE SCALE GENOMIC DNA]</scope>
    <source>
        <strain evidence="16">CGMCC 1.11101</strain>
    </source>
</reference>
<dbReference type="InterPro" id="IPR002139">
    <property type="entry name" value="Ribo/fructo_kinase"/>
</dbReference>
<evidence type="ECO:0000256" key="10">
    <source>
        <dbReference type="ARBA" id="ARBA00022958"/>
    </source>
</evidence>
<feature type="binding site" evidence="12">
    <location>
        <position position="228"/>
    </location>
    <ligand>
        <name>K(+)</name>
        <dbReference type="ChEBI" id="CHEBI:29103"/>
    </ligand>
</feature>
<comment type="cofactor">
    <cofactor evidence="12">
        <name>Mg(2+)</name>
        <dbReference type="ChEBI" id="CHEBI:18420"/>
    </cofactor>
    <text evidence="12">Requires a divalent cation, most likely magnesium in vivo, as an electrophilic catalyst to aid phosphoryl group transfer. It is the chelate of the metal and the nucleotide that is the actual substrate.</text>
</comment>
<dbReference type="GO" id="GO:0004747">
    <property type="term" value="F:ribokinase activity"/>
    <property type="evidence" value="ECO:0007669"/>
    <property type="project" value="UniProtKB-UniRule"/>
</dbReference>
<keyword evidence="9 12" id="KW-0460">Magnesium</keyword>
<dbReference type="InterPro" id="IPR011877">
    <property type="entry name" value="Ribokinase"/>
</dbReference>
<evidence type="ECO:0000256" key="11">
    <source>
        <dbReference type="ARBA" id="ARBA00023277"/>
    </source>
</evidence>
<dbReference type="CDD" id="cd01174">
    <property type="entry name" value="ribokinase"/>
    <property type="match status" value="1"/>
</dbReference>
<keyword evidence="12" id="KW-0963">Cytoplasm</keyword>
<keyword evidence="6 12" id="KW-0547">Nucleotide-binding</keyword>
<dbReference type="RefSeq" id="WP_090708838.1">
    <property type="nucleotide sequence ID" value="NZ_FOVM01000001.1"/>
</dbReference>
<dbReference type="EMBL" id="FOVM01000001">
    <property type="protein sequence ID" value="SFN45266.1"/>
    <property type="molecule type" value="Genomic_DNA"/>
</dbReference>
<evidence type="ECO:0000313" key="16">
    <source>
        <dbReference type="Proteomes" id="UP000198867"/>
    </source>
</evidence>
<dbReference type="PRINTS" id="PR00990">
    <property type="entry name" value="RIBOKINASE"/>
</dbReference>
<dbReference type="PANTHER" id="PTHR10584:SF166">
    <property type="entry name" value="RIBOKINASE"/>
    <property type="match status" value="1"/>
</dbReference>
<evidence type="ECO:0000256" key="7">
    <source>
        <dbReference type="ARBA" id="ARBA00022777"/>
    </source>
</evidence>
<comment type="similarity">
    <text evidence="12">Belongs to the carbohydrate kinase PfkB family. Ribokinase subfamily.</text>
</comment>
<evidence type="ECO:0000256" key="6">
    <source>
        <dbReference type="ARBA" id="ARBA00022741"/>
    </source>
</evidence>
<dbReference type="GO" id="GO:0005524">
    <property type="term" value="F:ATP binding"/>
    <property type="evidence" value="ECO:0007669"/>
    <property type="project" value="UniProtKB-UniRule"/>
</dbReference>
<dbReference type="HAMAP" id="MF_01987">
    <property type="entry name" value="Ribokinase"/>
    <property type="match status" value="1"/>
</dbReference>
<evidence type="ECO:0000256" key="9">
    <source>
        <dbReference type="ARBA" id="ARBA00022842"/>
    </source>
</evidence>
<proteinExistence type="inferred from homology"/>
<dbReference type="STRING" id="995034.SAMN05216219_0735"/>
<evidence type="ECO:0000313" key="15">
    <source>
        <dbReference type="EMBL" id="SFN45266.1"/>
    </source>
</evidence>
<keyword evidence="16" id="KW-1185">Reference proteome</keyword>
<dbReference type="SUPFAM" id="SSF53613">
    <property type="entry name" value="Ribokinase-like"/>
    <property type="match status" value="1"/>
</dbReference>
<dbReference type="AlphaFoldDB" id="A0A1I4Z4P6"/>
<feature type="binding site" evidence="12">
    <location>
        <begin position="231"/>
        <end position="232"/>
    </location>
    <ligand>
        <name>ATP</name>
        <dbReference type="ChEBI" id="CHEBI:30616"/>
    </ligand>
</feature>
<evidence type="ECO:0000259" key="14">
    <source>
        <dbReference type="Pfam" id="PF00294"/>
    </source>
</evidence>
<comment type="catalytic activity">
    <reaction evidence="12">
        <text>D-ribose + ATP = D-ribose 5-phosphate + ADP + H(+)</text>
        <dbReference type="Rhea" id="RHEA:13697"/>
        <dbReference type="ChEBI" id="CHEBI:15378"/>
        <dbReference type="ChEBI" id="CHEBI:30616"/>
        <dbReference type="ChEBI" id="CHEBI:47013"/>
        <dbReference type="ChEBI" id="CHEBI:78346"/>
        <dbReference type="ChEBI" id="CHEBI:456216"/>
        <dbReference type="EC" id="2.7.1.15"/>
    </reaction>
</comment>
<dbReference type="EC" id="2.7.1.15" evidence="2 12"/>
<keyword evidence="4 12" id="KW-0808">Transferase</keyword>
<dbReference type="PROSITE" id="PS00583">
    <property type="entry name" value="PFKB_KINASES_1"/>
    <property type="match status" value="1"/>
</dbReference>
<evidence type="ECO:0000256" key="12">
    <source>
        <dbReference type="HAMAP-Rule" id="MF_01987"/>
    </source>
</evidence>
<feature type="binding site" evidence="12">
    <location>
        <position position="232"/>
    </location>
    <ligand>
        <name>substrate</name>
    </ligand>
</feature>
<comment type="subcellular location">
    <subcellularLocation>
        <location evidence="12">Cytoplasm</location>
    </subcellularLocation>
</comment>
<feature type="domain" description="Carbohydrate kinase PfkB" evidence="14">
    <location>
        <begin position="8"/>
        <end position="273"/>
    </location>
</feature>
<keyword evidence="8 12" id="KW-0067">ATP-binding</keyword>
<feature type="binding site" evidence="12">
    <location>
        <begin position="16"/>
        <end position="18"/>
    </location>
    <ligand>
        <name>substrate</name>
    </ligand>
</feature>
<keyword evidence="11 12" id="KW-0119">Carbohydrate metabolism</keyword>
<dbReference type="GO" id="GO:0019303">
    <property type="term" value="P:D-ribose catabolic process"/>
    <property type="evidence" value="ECO:0007669"/>
    <property type="project" value="UniProtKB-UniRule"/>
</dbReference>
<evidence type="ECO:0000256" key="8">
    <source>
        <dbReference type="ARBA" id="ARBA00022840"/>
    </source>
</evidence>
<keyword evidence="10 12" id="KW-0630">Potassium</keyword>
<comment type="pathway">
    <text evidence="12">Carbohydrate metabolism; D-ribose degradation; D-ribose 5-phosphate from beta-D-ribopyranose: step 2/2.</text>
</comment>
<evidence type="ECO:0000256" key="13">
    <source>
        <dbReference type="SAM" id="MobiDB-lite"/>
    </source>
</evidence>
<keyword evidence="5 12" id="KW-0479">Metal-binding</keyword>
<evidence type="ECO:0000256" key="1">
    <source>
        <dbReference type="ARBA" id="ARBA00005380"/>
    </source>
</evidence>
<protein>
    <recommendedName>
        <fullName evidence="3 12">Ribokinase</fullName>
        <shortName evidence="12">RK</shortName>
        <ecNumber evidence="2 12">2.7.1.15</ecNumber>
    </recommendedName>
</protein>
<feature type="region of interest" description="Disordered" evidence="13">
    <location>
        <begin position="266"/>
        <end position="287"/>
    </location>
</feature>
<dbReference type="InterPro" id="IPR011611">
    <property type="entry name" value="PfkB_dom"/>
</dbReference>
<dbReference type="Proteomes" id="UP000198867">
    <property type="component" value="Unassembled WGS sequence"/>
</dbReference>
<feature type="binding site" evidence="12">
    <location>
        <begin position="44"/>
        <end position="48"/>
    </location>
    <ligand>
        <name>substrate</name>
    </ligand>
</feature>
<dbReference type="InterPro" id="IPR029056">
    <property type="entry name" value="Ribokinase-like"/>
</dbReference>
<dbReference type="OrthoDB" id="9775849at2"/>
<feature type="binding site" evidence="12">
    <location>
        <position position="139"/>
    </location>
    <ligand>
        <name>substrate</name>
    </ligand>
</feature>
<dbReference type="InterPro" id="IPR002173">
    <property type="entry name" value="Carboh/pur_kinase_PfkB_CS"/>
</dbReference>
<comment type="function">
    <text evidence="12">Catalyzes the phosphorylation of ribose at O-5 in a reaction requiring ATP and magnesium. The resulting D-ribose-5-phosphate can then be used either for sythesis of nucleotides, histidine, and tryptophan, or as a component of the pentose phosphate pathway.</text>
</comment>
<comment type="similarity">
    <text evidence="1">Belongs to the carbohydrate kinase pfkB family.</text>
</comment>
<feature type="binding site" evidence="12">
    <location>
        <position position="180"/>
    </location>
    <ligand>
        <name>ATP</name>
        <dbReference type="ChEBI" id="CHEBI:30616"/>
    </ligand>
</feature>
<comment type="activity regulation">
    <text evidence="12">Activated by a monovalent cation that binds near, but not in, the active site. The most likely occupant of the site in vivo is potassium. Ion binding induces a conformational change that may alter substrate affinity.</text>
</comment>
<comment type="subunit">
    <text evidence="12">Homodimer.</text>
</comment>
<dbReference type="PROSITE" id="PS00584">
    <property type="entry name" value="PFKB_KINASES_2"/>
    <property type="match status" value="1"/>
</dbReference>
<name>A0A1I4Z4P6_9MICO</name>
<dbReference type="Pfam" id="PF00294">
    <property type="entry name" value="PfkB"/>
    <property type="match status" value="1"/>
</dbReference>
<dbReference type="GO" id="GO:0005829">
    <property type="term" value="C:cytosol"/>
    <property type="evidence" value="ECO:0007669"/>
    <property type="project" value="TreeGrafter"/>
</dbReference>
<dbReference type="UniPathway" id="UPA00916">
    <property type="reaction ID" value="UER00889"/>
</dbReference>
<dbReference type="GO" id="GO:0046872">
    <property type="term" value="F:metal ion binding"/>
    <property type="evidence" value="ECO:0007669"/>
    <property type="project" value="UniProtKB-KW"/>
</dbReference>
<comment type="caution">
    <text evidence="12">Lacks conserved residue(s) required for the propagation of feature annotation.</text>
</comment>
<sequence length="287" mass="28990">MTHSSLPSVAVVGTINLDLVASVDRLPGAGETVAGGVLSRHMGGKGANQAVASARLGASVRMIGAVGDDSDGRWMRGEIEAAGVDVSRVRTVDAATGTALIVVDRAAENQIAVCQGANDEVTVEDAAFGADEVVIAQLEISMAIAARLAEVVPGYLAVNASPAQPIPAELLRRVDLFIVNETEYELMPELAEARLVAVTYGAAGAALLEQGREIARAAGVCVTAVNSVGAGDAFCAALVLALRSGQSPEHALRTACAVGAAAVSHPSSQPPLESLAVYSSASPDGSV</sequence>
<feature type="binding site" evidence="12">
    <location>
        <position position="265"/>
    </location>
    <ligand>
        <name>K(+)</name>
        <dbReference type="ChEBI" id="CHEBI:29103"/>
    </ligand>
</feature>
<keyword evidence="7 12" id="KW-0418">Kinase</keyword>
<dbReference type="PANTHER" id="PTHR10584">
    <property type="entry name" value="SUGAR KINASE"/>
    <property type="match status" value="1"/>
</dbReference>
<evidence type="ECO:0000256" key="3">
    <source>
        <dbReference type="ARBA" id="ARBA00016943"/>
    </source>
</evidence>
<evidence type="ECO:0000256" key="2">
    <source>
        <dbReference type="ARBA" id="ARBA00012035"/>
    </source>
</evidence>
<feature type="binding site" evidence="12">
    <location>
        <position position="262"/>
    </location>
    <ligand>
        <name>K(+)</name>
        <dbReference type="ChEBI" id="CHEBI:29103"/>
    </ligand>
</feature>
<organism evidence="15 16">
    <name type="scientific">Mycetocola miduiensis</name>
    <dbReference type="NCBI Taxonomy" id="995034"/>
    <lineage>
        <taxon>Bacteria</taxon>
        <taxon>Bacillati</taxon>
        <taxon>Actinomycetota</taxon>
        <taxon>Actinomycetes</taxon>
        <taxon>Micrococcales</taxon>
        <taxon>Microbacteriaceae</taxon>
        <taxon>Mycetocola</taxon>
    </lineage>
</organism>
<evidence type="ECO:0000256" key="5">
    <source>
        <dbReference type="ARBA" id="ARBA00022723"/>
    </source>
</evidence>
<feature type="binding site" evidence="12">
    <location>
        <position position="226"/>
    </location>
    <ligand>
        <name>K(+)</name>
        <dbReference type="ChEBI" id="CHEBI:29103"/>
    </ligand>
</feature>